<feature type="domain" description="ABC transporter" evidence="5">
    <location>
        <begin position="3"/>
        <end position="242"/>
    </location>
</feature>
<dbReference type="InterPro" id="IPR003593">
    <property type="entry name" value="AAA+_ATPase"/>
</dbReference>
<reference evidence="6 7" key="1">
    <citation type="submission" date="2018-10" db="EMBL/GenBank/DDBJ databases">
        <title>Marmoricola sp. 4Q3S-7 whole genome shotgun sequence.</title>
        <authorList>
            <person name="Li F."/>
        </authorList>
    </citation>
    <scope>NUCLEOTIDE SEQUENCE [LARGE SCALE GENOMIC DNA]</scope>
    <source>
        <strain evidence="6 7">4Q3S-7</strain>
    </source>
</reference>
<comment type="caution">
    <text evidence="6">The sequence shown here is derived from an EMBL/GenBank/DDBJ whole genome shotgun (WGS) entry which is preliminary data.</text>
</comment>
<evidence type="ECO:0000256" key="4">
    <source>
        <dbReference type="ARBA" id="ARBA00022840"/>
    </source>
</evidence>
<dbReference type="AlphaFoldDB" id="A0A3L8P3E3"/>
<feature type="domain" description="ABC transporter" evidence="5">
    <location>
        <begin position="257"/>
        <end position="499"/>
    </location>
</feature>
<keyword evidence="3" id="KW-0547">Nucleotide-binding</keyword>
<dbReference type="InterPro" id="IPR017871">
    <property type="entry name" value="ABC_transporter-like_CS"/>
</dbReference>
<dbReference type="Gene3D" id="3.40.50.300">
    <property type="entry name" value="P-loop containing nucleotide triphosphate hydrolases"/>
    <property type="match status" value="2"/>
</dbReference>
<sequence length="501" mass="53481">MKLQARDIHHRFGENAVLRGVDLEVAGGEVVALVGENGAGKSTLTRILSGALRPTSGTLSVDGDDVSFSRPQDAMARGISVIYQEFSHNLFPHLSVAENLLMHSEATGLARVVTRPHRTRAAARELLARVGVELDVARPVGRLGVAQQQMVEIAKALGGRTEVLMLDEPTAALDDQESEQLFAQVRRLQADGVGILYISHRLDEVFALADRVVVLRDGVVAHESAIAETTRTEVVAAMVGRQVDDFYPKEHHTRADADPALVVRGLTTRGAFADVDLEVRPGEVLGLAGALGSGRSEVLQTLFGVLPTDAGTVSVAGRQVRTTSPRRAIRAGLAYVVPDRGERGLLPHRSTGDNITLASLAEHGGPAGLVQRGKEHDVVRQAMDDLRVRASGPAQPVGSLSGGNQQKALIARWVLTGPRVLLMDEPTRGVDVGAKTEIYRILNRLTADGVAVVLVSSDLPELVAMSDRALVMRGGRVVAELAGDDLDQQHILTHSLEVEAS</sequence>
<keyword evidence="1" id="KW-0813">Transport</keyword>
<accession>A0A3L8P3E3</accession>
<dbReference type="CDD" id="cd03216">
    <property type="entry name" value="ABC_Carb_Monos_I"/>
    <property type="match status" value="1"/>
</dbReference>
<proteinExistence type="predicted"/>
<dbReference type="CDD" id="cd03215">
    <property type="entry name" value="ABC_Carb_Monos_II"/>
    <property type="match status" value="1"/>
</dbReference>
<name>A0A3L8P3E3_9ACTN</name>
<evidence type="ECO:0000313" key="6">
    <source>
        <dbReference type="EMBL" id="RLV49956.1"/>
    </source>
</evidence>
<dbReference type="InterPro" id="IPR027417">
    <property type="entry name" value="P-loop_NTPase"/>
</dbReference>
<keyword evidence="7" id="KW-1185">Reference proteome</keyword>
<dbReference type="OrthoDB" id="3812274at2"/>
<dbReference type="InterPro" id="IPR003439">
    <property type="entry name" value="ABC_transporter-like_ATP-bd"/>
</dbReference>
<dbReference type="InterPro" id="IPR050107">
    <property type="entry name" value="ABC_carbohydrate_import_ATPase"/>
</dbReference>
<keyword evidence="2" id="KW-0677">Repeat</keyword>
<dbReference type="PANTHER" id="PTHR43790:SF9">
    <property type="entry name" value="GALACTOFURANOSE TRANSPORTER ATP-BINDING PROTEIN YTFR"/>
    <property type="match status" value="1"/>
</dbReference>
<protein>
    <submittedName>
        <fullName evidence="6">Sugar ABC transporter ATP-binding protein</fullName>
    </submittedName>
</protein>
<evidence type="ECO:0000256" key="1">
    <source>
        <dbReference type="ARBA" id="ARBA00022448"/>
    </source>
</evidence>
<gene>
    <name evidence="6" type="ORF">D9V37_08770</name>
</gene>
<dbReference type="EMBL" id="RDBE01000006">
    <property type="protein sequence ID" value="RLV49956.1"/>
    <property type="molecule type" value="Genomic_DNA"/>
</dbReference>
<dbReference type="Pfam" id="PF00005">
    <property type="entry name" value="ABC_tran"/>
    <property type="match status" value="2"/>
</dbReference>
<dbReference type="PANTHER" id="PTHR43790">
    <property type="entry name" value="CARBOHYDRATE TRANSPORT ATP-BINDING PROTEIN MG119-RELATED"/>
    <property type="match status" value="1"/>
</dbReference>
<dbReference type="RefSeq" id="WP_121805720.1">
    <property type="nucleotide sequence ID" value="NZ_RDBE01000006.1"/>
</dbReference>
<organism evidence="6 7">
    <name type="scientific">Nocardioides mangrovicus</name>
    <dbReference type="NCBI Taxonomy" id="2478913"/>
    <lineage>
        <taxon>Bacteria</taxon>
        <taxon>Bacillati</taxon>
        <taxon>Actinomycetota</taxon>
        <taxon>Actinomycetes</taxon>
        <taxon>Propionibacteriales</taxon>
        <taxon>Nocardioidaceae</taxon>
        <taxon>Nocardioides</taxon>
    </lineage>
</organism>
<dbReference type="GO" id="GO:0005524">
    <property type="term" value="F:ATP binding"/>
    <property type="evidence" value="ECO:0007669"/>
    <property type="project" value="UniProtKB-KW"/>
</dbReference>
<dbReference type="Proteomes" id="UP000281708">
    <property type="component" value="Unassembled WGS sequence"/>
</dbReference>
<dbReference type="PROSITE" id="PS50893">
    <property type="entry name" value="ABC_TRANSPORTER_2"/>
    <property type="match status" value="2"/>
</dbReference>
<evidence type="ECO:0000256" key="2">
    <source>
        <dbReference type="ARBA" id="ARBA00022737"/>
    </source>
</evidence>
<evidence type="ECO:0000256" key="3">
    <source>
        <dbReference type="ARBA" id="ARBA00022741"/>
    </source>
</evidence>
<dbReference type="SMART" id="SM00382">
    <property type="entry name" value="AAA"/>
    <property type="match status" value="2"/>
</dbReference>
<evidence type="ECO:0000259" key="5">
    <source>
        <dbReference type="PROSITE" id="PS50893"/>
    </source>
</evidence>
<evidence type="ECO:0000313" key="7">
    <source>
        <dbReference type="Proteomes" id="UP000281708"/>
    </source>
</evidence>
<dbReference type="GO" id="GO:0016887">
    <property type="term" value="F:ATP hydrolysis activity"/>
    <property type="evidence" value="ECO:0007669"/>
    <property type="project" value="InterPro"/>
</dbReference>
<keyword evidence="4 6" id="KW-0067">ATP-binding</keyword>
<dbReference type="SUPFAM" id="SSF52540">
    <property type="entry name" value="P-loop containing nucleoside triphosphate hydrolases"/>
    <property type="match status" value="2"/>
</dbReference>
<dbReference type="PROSITE" id="PS00211">
    <property type="entry name" value="ABC_TRANSPORTER_1"/>
    <property type="match status" value="1"/>
</dbReference>